<comment type="caution">
    <text evidence="4">The sequence shown here is derived from an EMBL/GenBank/DDBJ whole genome shotgun (WGS) entry which is preliminary data.</text>
</comment>
<reference evidence="4 5" key="1">
    <citation type="submission" date="2018-03" db="EMBL/GenBank/DDBJ databases">
        <title>Novel Streptomyces sp. from soil.</title>
        <authorList>
            <person name="Tan G.Y.A."/>
            <person name="Lee Z.Y."/>
        </authorList>
    </citation>
    <scope>NUCLEOTIDE SEQUENCE [LARGE SCALE GENOMIC DNA]</scope>
    <source>
        <strain evidence="4 5">ST5x</strain>
    </source>
</reference>
<accession>A0A2S9PUB4</accession>
<evidence type="ECO:0000313" key="5">
    <source>
        <dbReference type="Proteomes" id="UP000239322"/>
    </source>
</evidence>
<dbReference type="Proteomes" id="UP000239322">
    <property type="component" value="Unassembled WGS sequence"/>
</dbReference>
<gene>
    <name evidence="4" type="ORF">C6N75_17245</name>
</gene>
<dbReference type="PANTHER" id="PTHR12526">
    <property type="entry name" value="GLYCOSYLTRANSFERASE"/>
    <property type="match status" value="1"/>
</dbReference>
<proteinExistence type="predicted"/>
<keyword evidence="2 4" id="KW-0808">Transferase</keyword>
<dbReference type="GO" id="GO:0016757">
    <property type="term" value="F:glycosyltransferase activity"/>
    <property type="evidence" value="ECO:0007669"/>
    <property type="project" value="UniProtKB-KW"/>
</dbReference>
<evidence type="ECO:0000259" key="3">
    <source>
        <dbReference type="Pfam" id="PF00534"/>
    </source>
</evidence>
<evidence type="ECO:0000256" key="1">
    <source>
        <dbReference type="ARBA" id="ARBA00021292"/>
    </source>
</evidence>
<dbReference type="EMBL" id="PVLV01000258">
    <property type="protein sequence ID" value="PRH77999.1"/>
    <property type="molecule type" value="Genomic_DNA"/>
</dbReference>
<dbReference type="PANTHER" id="PTHR12526:SF627">
    <property type="entry name" value="D-RHAMNOSYLTRANSFERASE WBPZ"/>
    <property type="match status" value="1"/>
</dbReference>
<sequence length="426" mass="46477">MRISFLLHNAYGIGGTIRTTFNLAEALAERHDVEIVSVFRHREQPTLGAPAGVVLRHLVDLRRKSPDYDGDHPDYRRPARVFPRGDGRWKQYSRLTDARIGAHLRALDADVVVGTRPGLNVHIARQAPAGPVRVGQEHLTLDSHGYRLRREIGHRYALLDAVTTVTEADARSYRSGLGLPAAVRIEAVPNSVPEPAAGPADPAAKYVVAAGRLTRVKRYDLLVEAFAKVVAARPDWRLRIYGSGDATGNEKDALRALVEERGLTGHVALMGTANPLDAELAKGSIAVSTSRLEAFGMTLVEAMRCGLPVVSTDCPHGPREIIEDGVDGRLVPVGDADAVAEALLGYIEDDELRRRAGAAALAASRRFDPVAIAARHEALFTELRERDGERRHGRLRDGAHRMRGSVLDAGYAVRYKAADMLRGRRS</sequence>
<name>A0A2S9PUB4_9ACTN</name>
<organism evidence="4 5">
    <name type="scientific">Streptomyces solincola</name>
    <dbReference type="NCBI Taxonomy" id="2100817"/>
    <lineage>
        <taxon>Bacteria</taxon>
        <taxon>Bacillati</taxon>
        <taxon>Actinomycetota</taxon>
        <taxon>Actinomycetes</taxon>
        <taxon>Kitasatosporales</taxon>
        <taxon>Streptomycetaceae</taxon>
        <taxon>Streptomyces</taxon>
    </lineage>
</organism>
<dbReference type="InterPro" id="IPR001296">
    <property type="entry name" value="Glyco_trans_1"/>
</dbReference>
<dbReference type="Pfam" id="PF00534">
    <property type="entry name" value="Glycos_transf_1"/>
    <property type="match status" value="1"/>
</dbReference>
<dbReference type="SUPFAM" id="SSF53756">
    <property type="entry name" value="UDP-Glycosyltransferase/glycogen phosphorylase"/>
    <property type="match status" value="1"/>
</dbReference>
<dbReference type="OrthoDB" id="570545at2"/>
<dbReference type="Gene3D" id="3.40.50.2000">
    <property type="entry name" value="Glycogen Phosphorylase B"/>
    <property type="match status" value="2"/>
</dbReference>
<protein>
    <recommendedName>
        <fullName evidence="1">D-inositol 3-phosphate glycosyltransferase</fullName>
    </recommendedName>
</protein>
<evidence type="ECO:0000256" key="2">
    <source>
        <dbReference type="ARBA" id="ARBA00022679"/>
    </source>
</evidence>
<evidence type="ECO:0000313" key="4">
    <source>
        <dbReference type="EMBL" id="PRH77999.1"/>
    </source>
</evidence>
<dbReference type="RefSeq" id="WP_105869797.1">
    <property type="nucleotide sequence ID" value="NZ_PVLV01000258.1"/>
</dbReference>
<dbReference type="AlphaFoldDB" id="A0A2S9PUB4"/>
<feature type="domain" description="Glycosyl transferase family 1" evidence="3">
    <location>
        <begin position="202"/>
        <end position="360"/>
    </location>
</feature>
<keyword evidence="5" id="KW-1185">Reference proteome</keyword>